<protein>
    <submittedName>
        <fullName evidence="1">Uncharacterized protein</fullName>
    </submittedName>
</protein>
<gene>
    <name evidence="1" type="ORF">CDL15_Pgr008670</name>
</gene>
<dbReference type="EMBL" id="MTKT01001958">
    <property type="protein sequence ID" value="OWM82789.1"/>
    <property type="molecule type" value="Genomic_DNA"/>
</dbReference>
<dbReference type="Proteomes" id="UP000197138">
    <property type="component" value="Unassembled WGS sequence"/>
</dbReference>
<accession>A0A218XDL7</accession>
<comment type="caution">
    <text evidence="1">The sequence shown here is derived from an EMBL/GenBank/DDBJ whole genome shotgun (WGS) entry which is preliminary data.</text>
</comment>
<sequence>MPVTMEVASGPQVGGPRPRIYQDLELEISVDLGAKAANLQPRPHPQASGDVVDGVKEARVEKDEEERLGDLGQGCSFRYHIPKTTLSYRVDFLFFSCCDGFDRSPDEGIAVVEAGGREVEWVGAGAIGPERRGS</sequence>
<evidence type="ECO:0000313" key="1">
    <source>
        <dbReference type="EMBL" id="OWM82789.1"/>
    </source>
</evidence>
<dbReference type="AlphaFoldDB" id="A0A218XDL7"/>
<evidence type="ECO:0000313" key="2">
    <source>
        <dbReference type="Proteomes" id="UP000197138"/>
    </source>
</evidence>
<organism evidence="1 2">
    <name type="scientific">Punica granatum</name>
    <name type="common">Pomegranate</name>
    <dbReference type="NCBI Taxonomy" id="22663"/>
    <lineage>
        <taxon>Eukaryota</taxon>
        <taxon>Viridiplantae</taxon>
        <taxon>Streptophyta</taxon>
        <taxon>Embryophyta</taxon>
        <taxon>Tracheophyta</taxon>
        <taxon>Spermatophyta</taxon>
        <taxon>Magnoliopsida</taxon>
        <taxon>eudicotyledons</taxon>
        <taxon>Gunneridae</taxon>
        <taxon>Pentapetalae</taxon>
        <taxon>rosids</taxon>
        <taxon>malvids</taxon>
        <taxon>Myrtales</taxon>
        <taxon>Lythraceae</taxon>
        <taxon>Punica</taxon>
    </lineage>
</organism>
<name>A0A218XDL7_PUNGR</name>
<proteinExistence type="predicted"/>
<reference evidence="2" key="1">
    <citation type="journal article" date="2017" name="Plant J.">
        <title>The pomegranate (Punica granatum L.) genome and the genomics of punicalagin biosynthesis.</title>
        <authorList>
            <person name="Qin G."/>
            <person name="Xu C."/>
            <person name="Ming R."/>
            <person name="Tang H."/>
            <person name="Guyot R."/>
            <person name="Kramer E.M."/>
            <person name="Hu Y."/>
            <person name="Yi X."/>
            <person name="Qi Y."/>
            <person name="Xu X."/>
            <person name="Gao Z."/>
            <person name="Pan H."/>
            <person name="Jian J."/>
            <person name="Tian Y."/>
            <person name="Yue Z."/>
            <person name="Xu Y."/>
        </authorList>
    </citation>
    <scope>NUCLEOTIDE SEQUENCE [LARGE SCALE GENOMIC DNA]</scope>
    <source>
        <strain evidence="2">cv. Dabenzi</strain>
    </source>
</reference>